<dbReference type="GO" id="GO:0006508">
    <property type="term" value="P:proteolysis"/>
    <property type="evidence" value="ECO:0007669"/>
    <property type="project" value="InterPro"/>
</dbReference>
<protein>
    <submittedName>
        <fullName evidence="1">Uncharacterized protein</fullName>
    </submittedName>
</protein>
<organism evidence="1 2">
    <name type="scientific">Blastopirellula marina</name>
    <dbReference type="NCBI Taxonomy" id="124"/>
    <lineage>
        <taxon>Bacteria</taxon>
        <taxon>Pseudomonadati</taxon>
        <taxon>Planctomycetota</taxon>
        <taxon>Planctomycetia</taxon>
        <taxon>Pirellulales</taxon>
        <taxon>Pirellulaceae</taxon>
        <taxon>Blastopirellula</taxon>
    </lineage>
</organism>
<reference evidence="1 2" key="1">
    <citation type="submission" date="2018-02" db="EMBL/GenBank/DDBJ databases">
        <title>Comparative genomes isolates from brazilian mangrove.</title>
        <authorList>
            <person name="Araujo J.E."/>
            <person name="Taketani R.G."/>
            <person name="Silva M.C.P."/>
            <person name="Loureco M.V."/>
            <person name="Andreote F.D."/>
        </authorList>
    </citation>
    <scope>NUCLEOTIDE SEQUENCE [LARGE SCALE GENOMIC DNA]</scope>
    <source>
        <strain evidence="1 2">Hex-1 MGV</strain>
    </source>
</reference>
<proteinExistence type="predicted"/>
<gene>
    <name evidence="1" type="ORF">C5Y83_00070</name>
</gene>
<dbReference type="Proteomes" id="UP000238322">
    <property type="component" value="Unassembled WGS sequence"/>
</dbReference>
<dbReference type="AlphaFoldDB" id="A0A2S8G7H5"/>
<dbReference type="EMBL" id="PUHY01000001">
    <property type="protein sequence ID" value="PQO40373.1"/>
    <property type="molecule type" value="Genomic_DNA"/>
</dbReference>
<comment type="caution">
    <text evidence="1">The sequence shown here is derived from an EMBL/GenBank/DDBJ whole genome shotgun (WGS) entry which is preliminary data.</text>
</comment>
<evidence type="ECO:0000313" key="2">
    <source>
        <dbReference type="Proteomes" id="UP000238322"/>
    </source>
</evidence>
<evidence type="ECO:0000313" key="1">
    <source>
        <dbReference type="EMBL" id="PQO40373.1"/>
    </source>
</evidence>
<dbReference type="PROSITE" id="PS00141">
    <property type="entry name" value="ASP_PROTEASE"/>
    <property type="match status" value="1"/>
</dbReference>
<sequence>MTDIPFVQQQCLDPYRRPNWRWERAQYLVDHGRYYSSKRDDTATGIAVKYMREVARRSVKGHKRRIRSPFVHVDRARLEFEATNGHRLEIETRMLARQSDTAIGYQLNLPPETVQAYRDLFFDIQDRIDQKSYIVHLINEFHPSRGTNARMLMQLSAYFQGPDVIEPWMAFIKEGWNGEDLSTERDRLRATIAIIVESQQLSEIPVHYRTLARNTSVLLDSGSPRTVTAATAFSHLCSQIEANLPLPATKLHPLSYFTTHENTCLSREKVKSVK</sequence>
<name>A0A2S8G7H5_9BACT</name>
<dbReference type="GO" id="GO:0004190">
    <property type="term" value="F:aspartic-type endopeptidase activity"/>
    <property type="evidence" value="ECO:0007669"/>
    <property type="project" value="InterPro"/>
</dbReference>
<accession>A0A2S8G7H5</accession>
<dbReference type="InterPro" id="IPR001969">
    <property type="entry name" value="Aspartic_peptidase_AS"/>
</dbReference>